<accession>A0A1N6YKV2</accession>
<sequence length="101" mass="10837">MDLAARRALLAIRRRALLGDLARLRAEFDAKAGRCQADAEEGEVLLALGTAQRVELSRIRAALRRIDGGLYGQCTACGQRIPQLRLDLLPETPLGAGCAAP</sequence>
<feature type="zinc finger region" description="dksA C4-type" evidence="1">
    <location>
        <begin position="74"/>
        <end position="98"/>
    </location>
</feature>
<dbReference type="EMBL" id="FTMK01000027">
    <property type="protein sequence ID" value="SIR15197.1"/>
    <property type="molecule type" value="Genomic_DNA"/>
</dbReference>
<feature type="domain" description="DnaK suppressor protein-like N-terminal" evidence="2">
    <location>
        <begin position="8"/>
        <end position="66"/>
    </location>
</feature>
<evidence type="ECO:0000259" key="2">
    <source>
        <dbReference type="Pfam" id="PF21173"/>
    </source>
</evidence>
<proteinExistence type="predicted"/>
<name>A0A1N6YKV2_9RHOB</name>
<gene>
    <name evidence="3" type="ORF">SAMN05421641_12741</name>
</gene>
<evidence type="ECO:0000313" key="3">
    <source>
        <dbReference type="EMBL" id="SIR15197.1"/>
    </source>
</evidence>
<organism evidence="3 4">
    <name type="scientific">Paracoccus thiocyanatus</name>
    <dbReference type="NCBI Taxonomy" id="34006"/>
    <lineage>
        <taxon>Bacteria</taxon>
        <taxon>Pseudomonadati</taxon>
        <taxon>Pseudomonadota</taxon>
        <taxon>Alphaproteobacteria</taxon>
        <taxon>Rhodobacterales</taxon>
        <taxon>Paracoccaceae</taxon>
        <taxon>Paracoccus</taxon>
    </lineage>
</organism>
<protein>
    <submittedName>
        <fullName evidence="3">Transcriptional regulator, TraR/DksA family</fullName>
    </submittedName>
</protein>
<dbReference type="Pfam" id="PF21173">
    <property type="entry name" value="DksA-like_N"/>
    <property type="match status" value="1"/>
</dbReference>
<dbReference type="PROSITE" id="PS51128">
    <property type="entry name" value="ZF_DKSA_2"/>
    <property type="match status" value="1"/>
</dbReference>
<dbReference type="AlphaFoldDB" id="A0A1N6YKV2"/>
<dbReference type="PANTHER" id="PTHR33823:SF4">
    <property type="entry name" value="GENERAL STRESS PROTEIN 16O"/>
    <property type="match status" value="1"/>
</dbReference>
<reference evidence="3 4" key="1">
    <citation type="submission" date="2017-01" db="EMBL/GenBank/DDBJ databases">
        <authorList>
            <person name="Varghese N."/>
            <person name="Submissions S."/>
        </authorList>
    </citation>
    <scope>NUCLEOTIDE SEQUENCE [LARGE SCALE GENOMIC DNA]</scope>
    <source>
        <strain evidence="3 4">ATCC 700171</strain>
    </source>
</reference>
<dbReference type="PANTHER" id="PTHR33823">
    <property type="entry name" value="RNA POLYMERASE-BINDING TRANSCRIPTION FACTOR DKSA-RELATED"/>
    <property type="match status" value="1"/>
</dbReference>
<dbReference type="OrthoDB" id="1121111at2"/>
<evidence type="ECO:0000256" key="1">
    <source>
        <dbReference type="PROSITE-ProRule" id="PRU00510"/>
    </source>
</evidence>
<dbReference type="Gene3D" id="1.20.120.910">
    <property type="entry name" value="DksA, coiled-coil domain"/>
    <property type="match status" value="1"/>
</dbReference>
<evidence type="ECO:0000313" key="4">
    <source>
        <dbReference type="Proteomes" id="UP000323956"/>
    </source>
</evidence>
<dbReference type="InterPro" id="IPR048487">
    <property type="entry name" value="DksA-like_N"/>
</dbReference>
<dbReference type="Proteomes" id="UP000323956">
    <property type="component" value="Unassembled WGS sequence"/>
</dbReference>